<keyword evidence="4" id="KW-1185">Reference proteome</keyword>
<comment type="function">
    <text evidence="1">Component of the mitochondrial ribosome (mitoribosome), a dedicated translation machinery responsible for the synthesis of mitochondrial genome-encoded proteins, including at least some of the essential transmembrane subunits of the mitochondrial respiratory chain. The mitoribosomes are attached to the mitochondrial inner membrane and translation products are cotranslationally integrated into the membrane.</text>
</comment>
<protein>
    <recommendedName>
        <fullName evidence="2">Manganese/iron superoxide dismutase C-terminal domain-containing protein</fullName>
    </recommendedName>
</protein>
<dbReference type="GO" id="GO:0003735">
    <property type="term" value="F:structural constituent of ribosome"/>
    <property type="evidence" value="ECO:0007669"/>
    <property type="project" value="EnsemblFungi"/>
</dbReference>
<dbReference type="OMA" id="VFGKQQY"/>
<dbReference type="Proteomes" id="UP000006310">
    <property type="component" value="Chromosome 3"/>
</dbReference>
<evidence type="ECO:0000256" key="1">
    <source>
        <dbReference type="ARBA" id="ARBA00037226"/>
    </source>
</evidence>
<dbReference type="STRING" id="1071383.J7RX45"/>
<dbReference type="KEGG" id="kng:KNAG_0C05160"/>
<accession>J7RX45</accession>
<dbReference type="Gene3D" id="3.55.40.20">
    <property type="entry name" value="Iron/manganese superoxide dismutase, C-terminal domain"/>
    <property type="match status" value="1"/>
</dbReference>
<dbReference type="InterPro" id="IPR019832">
    <property type="entry name" value="Mn/Fe_SOD_C"/>
</dbReference>
<reference evidence="4" key="2">
    <citation type="submission" date="2012-08" db="EMBL/GenBank/DDBJ databases">
        <title>Genome sequence of Kazachstania naganishii.</title>
        <authorList>
            <person name="Gordon J.L."/>
            <person name="Armisen D."/>
            <person name="Proux-Wera E."/>
            <person name="OhEigeartaigh S.S."/>
            <person name="Byrne K.P."/>
            <person name="Wolfe K.H."/>
        </authorList>
    </citation>
    <scope>NUCLEOTIDE SEQUENCE [LARGE SCALE GENOMIC DNA]</scope>
    <source>
        <strain evidence="4">ATCC MYA-139 / BCRC 22969 / CBS 8797 / CCRC 22969 / KCTC 17520 / NBRC 10181 / NCYC 3082</strain>
    </source>
</reference>
<dbReference type="HOGENOM" id="CLU_057349_0_0_1"/>
<reference evidence="3 4" key="1">
    <citation type="journal article" date="2011" name="Proc. Natl. Acad. Sci. U.S.A.">
        <title>Evolutionary erosion of yeast sex chromosomes by mating-type switching accidents.</title>
        <authorList>
            <person name="Gordon J.L."/>
            <person name="Armisen D."/>
            <person name="Proux-Wera E."/>
            <person name="Oheigeartaigh S.S."/>
            <person name="Byrne K.P."/>
            <person name="Wolfe K.H."/>
        </authorList>
    </citation>
    <scope>NUCLEOTIDE SEQUENCE [LARGE SCALE GENOMIC DNA]</scope>
    <source>
        <strain evidence="4">ATCC MYA-139 / BCRC 22969 / CBS 8797 / CCRC 22969 / KCTC 17520 / NBRC 10181 / NCYC 3082</strain>
    </source>
</reference>
<dbReference type="PANTHER" id="PTHR43595">
    <property type="entry name" value="37S RIBOSOMAL PROTEIN S26, MITOCHONDRIAL"/>
    <property type="match status" value="1"/>
</dbReference>
<dbReference type="EMBL" id="HE978316">
    <property type="protein sequence ID" value="CCK69617.1"/>
    <property type="molecule type" value="Genomic_DNA"/>
</dbReference>
<dbReference type="GO" id="GO:0005763">
    <property type="term" value="C:mitochondrial small ribosomal subunit"/>
    <property type="evidence" value="ECO:0007669"/>
    <property type="project" value="EnsemblFungi"/>
</dbReference>
<dbReference type="GeneID" id="34525297"/>
<dbReference type="SUPFAM" id="SSF54719">
    <property type="entry name" value="Fe,Mn superoxide dismutase (SOD), C-terminal domain"/>
    <property type="match status" value="1"/>
</dbReference>
<proteinExistence type="predicted"/>
<evidence type="ECO:0000313" key="3">
    <source>
        <dbReference type="EMBL" id="CCK69617.1"/>
    </source>
</evidence>
<dbReference type="InterPro" id="IPR036314">
    <property type="entry name" value="SOD_C_sf"/>
</dbReference>
<dbReference type="RefSeq" id="XP_022463863.1">
    <property type="nucleotide sequence ID" value="XM_022607248.1"/>
</dbReference>
<dbReference type="AlphaFoldDB" id="J7RX45"/>
<evidence type="ECO:0000259" key="2">
    <source>
        <dbReference type="Pfam" id="PF02777"/>
    </source>
</evidence>
<gene>
    <name evidence="3" type="primary">KNAG0C05160</name>
    <name evidence="3" type="ordered locus">KNAG_0C05160</name>
</gene>
<dbReference type="Pfam" id="PF02777">
    <property type="entry name" value="Sod_Fe_C"/>
    <property type="match status" value="1"/>
</dbReference>
<evidence type="ECO:0000313" key="4">
    <source>
        <dbReference type="Proteomes" id="UP000006310"/>
    </source>
</evidence>
<name>J7RX45_HUIN7</name>
<organism evidence="3 4">
    <name type="scientific">Huiozyma naganishii (strain ATCC MYA-139 / BCRC 22969 / CBS 8797 / KCTC 17520 / NBRC 10181 / NCYC 3082 / Yp74L-3)</name>
    <name type="common">Yeast</name>
    <name type="synonym">Kazachstania naganishii</name>
    <dbReference type="NCBI Taxonomy" id="1071383"/>
    <lineage>
        <taxon>Eukaryota</taxon>
        <taxon>Fungi</taxon>
        <taxon>Dikarya</taxon>
        <taxon>Ascomycota</taxon>
        <taxon>Saccharomycotina</taxon>
        <taxon>Saccharomycetes</taxon>
        <taxon>Saccharomycetales</taxon>
        <taxon>Saccharomycetaceae</taxon>
        <taxon>Huiozyma</taxon>
    </lineage>
</organism>
<feature type="domain" description="Manganese/iron superoxide dismutase C-terminal" evidence="2">
    <location>
        <begin position="270"/>
        <end position="313"/>
    </location>
</feature>
<dbReference type="OrthoDB" id="275227at2759"/>
<sequence length="323" mass="36424">MLWRGKLCDVARCRMGKRFISTRSLGHLTHGRSLPGVLSARGLQNSWFDPVEHYTLLLNKYTANNEALQQKSLETIIAECGTSATKKYVANYASLLFNREFALSCLRGISKPLPEVKPGREALLATPDMSLKFSNEPISSGNKRLQLALEASFDSMVQFRTLLLNSNLAINGDGFTWLVARIYKPKVQSTGSAKLNEFKYDSLFVLNTYNAGTPFTLQRPNELQNLENQYTAKNAPAEPEESAVRKEGADSYLNDLAPLEEIKKMAFDDTVYVPLLAIDASPKSWLTDYGVFGKQEYLDRTWEAINWKVIETRLPEPYEQGYL</sequence>
<dbReference type="eggNOG" id="KOG0876">
    <property type="taxonomic scope" value="Eukaryota"/>
</dbReference>
<dbReference type="PANTHER" id="PTHR43595:SF1">
    <property type="entry name" value="SMALL RIBOSOMAL SUBUNIT PROTEIN MS43"/>
    <property type="match status" value="1"/>
</dbReference>